<evidence type="ECO:0000313" key="1">
    <source>
        <dbReference type="EMBL" id="GAH61105.1"/>
    </source>
</evidence>
<protein>
    <submittedName>
        <fullName evidence="1">Uncharacterized protein</fullName>
    </submittedName>
</protein>
<gene>
    <name evidence="1" type="ORF">S03H2_27387</name>
</gene>
<organism evidence="1">
    <name type="scientific">marine sediment metagenome</name>
    <dbReference type="NCBI Taxonomy" id="412755"/>
    <lineage>
        <taxon>unclassified sequences</taxon>
        <taxon>metagenomes</taxon>
        <taxon>ecological metagenomes</taxon>
    </lineage>
</organism>
<accession>X1HVL1</accession>
<comment type="caution">
    <text evidence="1">The sequence shown here is derived from an EMBL/GenBank/DDBJ whole genome shotgun (WGS) entry which is preliminary data.</text>
</comment>
<dbReference type="AlphaFoldDB" id="X1HVL1"/>
<reference evidence="1" key="1">
    <citation type="journal article" date="2014" name="Front. Microbiol.">
        <title>High frequency of phylogenetically diverse reductive dehalogenase-homologous genes in deep subseafloor sedimentary metagenomes.</title>
        <authorList>
            <person name="Kawai M."/>
            <person name="Futagami T."/>
            <person name="Toyoda A."/>
            <person name="Takaki Y."/>
            <person name="Nishi S."/>
            <person name="Hori S."/>
            <person name="Arai W."/>
            <person name="Tsubouchi T."/>
            <person name="Morono Y."/>
            <person name="Uchiyama I."/>
            <person name="Ito T."/>
            <person name="Fujiyama A."/>
            <person name="Inagaki F."/>
            <person name="Takami H."/>
        </authorList>
    </citation>
    <scope>NUCLEOTIDE SEQUENCE</scope>
    <source>
        <strain evidence="1">Expedition CK06-06</strain>
    </source>
</reference>
<sequence>AEKLDEAILARFLKEIDKPMPGDERILWPDNDKFFRILQDVLNKLHKPISIALS</sequence>
<name>X1HVL1_9ZZZZ</name>
<proteinExistence type="predicted"/>
<dbReference type="EMBL" id="BARU01016481">
    <property type="protein sequence ID" value="GAH61105.1"/>
    <property type="molecule type" value="Genomic_DNA"/>
</dbReference>
<feature type="non-terminal residue" evidence="1">
    <location>
        <position position="1"/>
    </location>
</feature>